<gene>
    <name evidence="3" type="ORF">GPM918_LOCUS7981</name>
    <name evidence="4" type="ORF">OVA965_LOCUS30275</name>
    <name evidence="5" type="ORF">SRO942_LOCUS7981</name>
    <name evidence="6" type="ORF">TMI583_LOCUS31065</name>
</gene>
<keyword evidence="7" id="KW-1185">Reference proteome</keyword>
<comment type="caution">
    <text evidence="3">The sequence shown here is derived from an EMBL/GenBank/DDBJ whole genome shotgun (WGS) entry which is preliminary data.</text>
</comment>
<evidence type="ECO:0000256" key="1">
    <source>
        <dbReference type="PROSITE-ProRule" id="PRU00176"/>
    </source>
</evidence>
<proteinExistence type="predicted"/>
<evidence type="ECO:0000313" key="4">
    <source>
        <dbReference type="EMBL" id="CAF1339507.1"/>
    </source>
</evidence>
<dbReference type="Proteomes" id="UP000681722">
    <property type="component" value="Unassembled WGS sequence"/>
</dbReference>
<dbReference type="Proteomes" id="UP000677228">
    <property type="component" value="Unassembled WGS sequence"/>
</dbReference>
<evidence type="ECO:0000313" key="6">
    <source>
        <dbReference type="EMBL" id="CAF4150588.1"/>
    </source>
</evidence>
<dbReference type="EMBL" id="CAJNOK010021900">
    <property type="protein sequence ID" value="CAF1339507.1"/>
    <property type="molecule type" value="Genomic_DNA"/>
</dbReference>
<reference evidence="3" key="1">
    <citation type="submission" date="2021-02" db="EMBL/GenBank/DDBJ databases">
        <authorList>
            <person name="Nowell W R."/>
        </authorList>
    </citation>
    <scope>NUCLEOTIDE SEQUENCE</scope>
</reference>
<evidence type="ECO:0000259" key="2">
    <source>
        <dbReference type="PROSITE" id="PS50102"/>
    </source>
</evidence>
<dbReference type="SUPFAM" id="SSF54928">
    <property type="entry name" value="RNA-binding domain, RBD"/>
    <property type="match status" value="1"/>
</dbReference>
<dbReference type="EMBL" id="CAJNOQ010001346">
    <property type="protein sequence ID" value="CAF0888246.1"/>
    <property type="molecule type" value="Genomic_DNA"/>
</dbReference>
<sequence length="479" mass="56066">MDFSELLNDNIDYDIADDETFNDLFDSFLDNDDEQTANPIDLNILSALNPSVLSNINQQYTASTSFGDFIQNYFKTSKEFQQQSLINLSLDNSETLITNTQSGIKELYVGNIPLRSTEMEVTNFFFNLGYKDIYQFIMKKNQRYTWYGFAKFHSSKTPEDVLFDFQENSSKFIFQNSQLRISTPHSPKKSSILPVENDDERTLEYPIENIRFGTLITASAIKNIVDMNRENILCDCGCIDSSLLSQNDNQKLCYFEIDQKAKKISIVIKRSSVSCVAQTLHEIHEIRFEWNFRALKHDRISPVFMCNIHQLNEKYKRIVDPYVFLLLEIRRPPIIIHVKHFPLTLRRDETRLPGSLLIGQSNAWLFQIKGSNMQGLVYNDLINHYSNMFRYLSRHNLCPSKFTQNNIKYLVSSQEASERLKKVILLSNENWINDHKILFNNFINIRWPKFSFEIKFELMKLISKHLITAHDLVVDENLL</sequence>
<dbReference type="InterPro" id="IPR035979">
    <property type="entry name" value="RBD_domain_sf"/>
</dbReference>
<name>A0A813YSQ4_9BILA</name>
<dbReference type="PROSITE" id="PS50102">
    <property type="entry name" value="RRM"/>
    <property type="match status" value="1"/>
</dbReference>
<dbReference type="OrthoDB" id="1049195at2759"/>
<dbReference type="AlphaFoldDB" id="A0A813YSQ4"/>
<dbReference type="EMBL" id="CAJOBC010001346">
    <property type="protein sequence ID" value="CAF3673056.1"/>
    <property type="molecule type" value="Genomic_DNA"/>
</dbReference>
<keyword evidence="1" id="KW-0694">RNA-binding</keyword>
<dbReference type="EMBL" id="CAJOBA010043516">
    <property type="protein sequence ID" value="CAF4150588.1"/>
    <property type="molecule type" value="Genomic_DNA"/>
</dbReference>
<dbReference type="GO" id="GO:0003723">
    <property type="term" value="F:RNA binding"/>
    <property type="evidence" value="ECO:0007669"/>
    <property type="project" value="UniProtKB-UniRule"/>
</dbReference>
<protein>
    <recommendedName>
        <fullName evidence="2">RRM domain-containing protein</fullName>
    </recommendedName>
</protein>
<evidence type="ECO:0000313" key="5">
    <source>
        <dbReference type="EMBL" id="CAF3673056.1"/>
    </source>
</evidence>
<dbReference type="Proteomes" id="UP000663829">
    <property type="component" value="Unassembled WGS sequence"/>
</dbReference>
<feature type="domain" description="RRM" evidence="2">
    <location>
        <begin position="105"/>
        <end position="186"/>
    </location>
</feature>
<evidence type="ECO:0000313" key="7">
    <source>
        <dbReference type="Proteomes" id="UP000663829"/>
    </source>
</evidence>
<dbReference type="InterPro" id="IPR000504">
    <property type="entry name" value="RRM_dom"/>
</dbReference>
<accession>A0A813YSQ4</accession>
<organism evidence="3 7">
    <name type="scientific">Didymodactylos carnosus</name>
    <dbReference type="NCBI Taxonomy" id="1234261"/>
    <lineage>
        <taxon>Eukaryota</taxon>
        <taxon>Metazoa</taxon>
        <taxon>Spiralia</taxon>
        <taxon>Gnathifera</taxon>
        <taxon>Rotifera</taxon>
        <taxon>Eurotatoria</taxon>
        <taxon>Bdelloidea</taxon>
        <taxon>Philodinida</taxon>
        <taxon>Philodinidae</taxon>
        <taxon>Didymodactylos</taxon>
    </lineage>
</organism>
<dbReference type="Proteomes" id="UP000682733">
    <property type="component" value="Unassembled WGS sequence"/>
</dbReference>
<evidence type="ECO:0000313" key="3">
    <source>
        <dbReference type="EMBL" id="CAF0888246.1"/>
    </source>
</evidence>